<dbReference type="InterPro" id="IPR046342">
    <property type="entry name" value="CBS_dom_sf"/>
</dbReference>
<sequence>MSKLGELSKEISQKVIVTTLPPDAAGRRATTKVPLITPEQTIDDVRQILFDHAKNFDTINYIYIVSEKGRLHGVVSIKDIFRNPGETRVKNIEMKKLVKAHPQTDQEKVAHMALKAGIKAVPLVDENGYFWGVLPSDQIQQILDSESREDLLRLSGIIGKPHFEISESSVFDSFTRRIPWIIVGLFGGLITASAIGNFQSVLAENLVLASFIPLIAYIANAVANQTQTVFIRDLATQVKVDFRNYAIKQIITTFFIAIVCWALIFAITGIFWQSFALGGIVGLAMTSAIMTATILGLLIPQIINHFKLDPAVGGGPFATAIQDFLSVIIYFSIAQALL</sequence>
<dbReference type="EMBL" id="LBWQ01000030">
    <property type="protein sequence ID" value="KKR11944.1"/>
    <property type="molecule type" value="Genomic_DNA"/>
</dbReference>
<evidence type="ECO:0000256" key="6">
    <source>
        <dbReference type="ARBA" id="ARBA00022989"/>
    </source>
</evidence>
<reference evidence="11 12" key="1">
    <citation type="journal article" date="2015" name="Nature">
        <title>rRNA introns, odd ribosomes, and small enigmatic genomes across a large radiation of phyla.</title>
        <authorList>
            <person name="Brown C.T."/>
            <person name="Hug L.A."/>
            <person name="Thomas B.C."/>
            <person name="Sharon I."/>
            <person name="Castelle C.J."/>
            <person name="Singh A."/>
            <person name="Wilkins M.J."/>
            <person name="Williams K.H."/>
            <person name="Banfield J.F."/>
        </authorList>
    </citation>
    <scope>NUCLEOTIDE SEQUENCE [LARGE SCALE GENOMIC DNA]</scope>
</reference>
<evidence type="ECO:0000256" key="3">
    <source>
        <dbReference type="ARBA" id="ARBA00022448"/>
    </source>
</evidence>
<name>A0A0G0N6X3_9BACT</name>
<dbReference type="InterPro" id="IPR006667">
    <property type="entry name" value="SLC41_membr_dom"/>
</dbReference>
<feature type="transmembrane region" description="Helical" evidence="9">
    <location>
        <begin position="311"/>
        <end position="333"/>
    </location>
</feature>
<dbReference type="PANTHER" id="PTHR43773">
    <property type="entry name" value="MAGNESIUM TRANSPORTER MGTE"/>
    <property type="match status" value="1"/>
</dbReference>
<evidence type="ECO:0000256" key="9">
    <source>
        <dbReference type="SAM" id="Phobius"/>
    </source>
</evidence>
<dbReference type="Pfam" id="PF00571">
    <property type="entry name" value="CBS"/>
    <property type="match status" value="2"/>
</dbReference>
<evidence type="ECO:0000313" key="11">
    <source>
        <dbReference type="EMBL" id="KKR11944.1"/>
    </source>
</evidence>
<dbReference type="Pfam" id="PF01769">
    <property type="entry name" value="MgtE"/>
    <property type="match status" value="1"/>
</dbReference>
<feature type="transmembrane region" description="Helical" evidence="9">
    <location>
        <begin position="278"/>
        <end position="299"/>
    </location>
</feature>
<dbReference type="SMART" id="SM00116">
    <property type="entry name" value="CBS"/>
    <property type="match status" value="2"/>
</dbReference>
<protein>
    <submittedName>
        <fullName evidence="11">Mg2+ transporter</fullName>
    </submittedName>
</protein>
<evidence type="ECO:0000256" key="1">
    <source>
        <dbReference type="ARBA" id="ARBA00004141"/>
    </source>
</evidence>
<dbReference type="SUPFAM" id="SSF54631">
    <property type="entry name" value="CBS-domain pair"/>
    <property type="match status" value="1"/>
</dbReference>
<dbReference type="Proteomes" id="UP000034690">
    <property type="component" value="Unassembled WGS sequence"/>
</dbReference>
<keyword evidence="8" id="KW-0129">CBS domain</keyword>
<evidence type="ECO:0000256" key="4">
    <source>
        <dbReference type="ARBA" id="ARBA00022692"/>
    </source>
</evidence>
<gene>
    <name evidence="11" type="ORF">UT40_C0030G0008</name>
</gene>
<evidence type="ECO:0000256" key="8">
    <source>
        <dbReference type="PROSITE-ProRule" id="PRU00703"/>
    </source>
</evidence>
<feature type="transmembrane region" description="Helical" evidence="9">
    <location>
        <begin position="202"/>
        <end position="223"/>
    </location>
</feature>
<evidence type="ECO:0000313" key="12">
    <source>
        <dbReference type="Proteomes" id="UP000034690"/>
    </source>
</evidence>
<proteinExistence type="inferred from homology"/>
<dbReference type="SUPFAM" id="SSF161093">
    <property type="entry name" value="MgtE membrane domain-like"/>
    <property type="match status" value="1"/>
</dbReference>
<dbReference type="GO" id="GO:0015095">
    <property type="term" value="F:magnesium ion transmembrane transporter activity"/>
    <property type="evidence" value="ECO:0007669"/>
    <property type="project" value="InterPro"/>
</dbReference>
<comment type="similarity">
    <text evidence="2">Belongs to the SLC41A transporter family.</text>
</comment>
<keyword evidence="5" id="KW-0460">Magnesium</keyword>
<evidence type="ECO:0000256" key="5">
    <source>
        <dbReference type="ARBA" id="ARBA00022842"/>
    </source>
</evidence>
<organism evidence="11 12">
    <name type="scientific">Candidatus Woesebacteria bacterium GW2011_GWA1_39_21b</name>
    <dbReference type="NCBI Taxonomy" id="1618551"/>
    <lineage>
        <taxon>Bacteria</taxon>
        <taxon>Candidatus Woeseibacteriota</taxon>
    </lineage>
</organism>
<accession>A0A0G0N6X3</accession>
<dbReference type="PANTHER" id="PTHR43773:SF1">
    <property type="entry name" value="MAGNESIUM TRANSPORTER MGTE"/>
    <property type="match status" value="1"/>
</dbReference>
<evidence type="ECO:0000259" key="10">
    <source>
        <dbReference type="PROSITE" id="PS51371"/>
    </source>
</evidence>
<comment type="caution">
    <text evidence="11">The sequence shown here is derived from an EMBL/GenBank/DDBJ whole genome shotgun (WGS) entry which is preliminary data.</text>
</comment>
<keyword evidence="6 9" id="KW-1133">Transmembrane helix</keyword>
<dbReference type="InterPro" id="IPR006669">
    <property type="entry name" value="MgtE_transporter"/>
</dbReference>
<keyword evidence="7 9" id="KW-0472">Membrane</keyword>
<dbReference type="Gene3D" id="3.10.580.10">
    <property type="entry name" value="CBS-domain"/>
    <property type="match status" value="1"/>
</dbReference>
<dbReference type="AlphaFoldDB" id="A0A0G0N6X3"/>
<evidence type="ECO:0000256" key="7">
    <source>
        <dbReference type="ARBA" id="ARBA00023136"/>
    </source>
</evidence>
<dbReference type="InterPro" id="IPR000644">
    <property type="entry name" value="CBS_dom"/>
</dbReference>
<feature type="transmembrane region" description="Helical" evidence="9">
    <location>
        <begin position="250"/>
        <end position="272"/>
    </location>
</feature>
<dbReference type="InterPro" id="IPR036739">
    <property type="entry name" value="SLC41_membr_dom_sf"/>
</dbReference>
<evidence type="ECO:0000256" key="2">
    <source>
        <dbReference type="ARBA" id="ARBA00009749"/>
    </source>
</evidence>
<dbReference type="PROSITE" id="PS51371">
    <property type="entry name" value="CBS"/>
    <property type="match status" value="1"/>
</dbReference>
<dbReference type="Gene3D" id="1.10.357.20">
    <property type="entry name" value="SLC41 divalent cation transporters, integral membrane domain"/>
    <property type="match status" value="1"/>
</dbReference>
<comment type="subcellular location">
    <subcellularLocation>
        <location evidence="1">Membrane</location>
        <topology evidence="1">Multi-pass membrane protein</topology>
    </subcellularLocation>
</comment>
<keyword evidence="4 9" id="KW-0812">Transmembrane</keyword>
<keyword evidence="3" id="KW-0813">Transport</keyword>
<feature type="domain" description="CBS" evidence="10">
    <location>
        <begin position="29"/>
        <end position="94"/>
    </location>
</feature>
<feature type="transmembrane region" description="Helical" evidence="9">
    <location>
        <begin position="178"/>
        <end position="196"/>
    </location>
</feature>
<dbReference type="GO" id="GO:0016020">
    <property type="term" value="C:membrane"/>
    <property type="evidence" value="ECO:0007669"/>
    <property type="project" value="UniProtKB-SubCell"/>
</dbReference>